<dbReference type="AlphaFoldDB" id="A0A1M7H6K4"/>
<keyword evidence="1" id="KW-1133">Transmembrane helix</keyword>
<dbReference type="Proteomes" id="UP000184394">
    <property type="component" value="Unassembled WGS sequence"/>
</dbReference>
<proteinExistence type="predicted"/>
<reference evidence="2 3" key="1">
    <citation type="submission" date="2016-11" db="EMBL/GenBank/DDBJ databases">
        <authorList>
            <person name="Jaros S."/>
            <person name="Januszkiewicz K."/>
            <person name="Wedrychowicz H."/>
        </authorList>
    </citation>
    <scope>NUCLEOTIDE SEQUENCE [LARGE SCALE GENOMIC DNA]</scope>
    <source>
        <strain evidence="2 3">Y1</strain>
    </source>
</reference>
<name>A0A1M7H6K4_RUMFL</name>
<keyword evidence="1" id="KW-0812">Transmembrane</keyword>
<dbReference type="EMBL" id="FRCT01000002">
    <property type="protein sequence ID" value="SHM24028.1"/>
    <property type="molecule type" value="Genomic_DNA"/>
</dbReference>
<organism evidence="2 3">
    <name type="scientific">Ruminococcus flavefaciens</name>
    <dbReference type="NCBI Taxonomy" id="1265"/>
    <lineage>
        <taxon>Bacteria</taxon>
        <taxon>Bacillati</taxon>
        <taxon>Bacillota</taxon>
        <taxon>Clostridia</taxon>
        <taxon>Eubacteriales</taxon>
        <taxon>Oscillospiraceae</taxon>
        <taxon>Ruminococcus</taxon>
    </lineage>
</organism>
<gene>
    <name evidence="2" type="ORF">SAMN04487860_102146</name>
</gene>
<evidence type="ECO:0000313" key="3">
    <source>
        <dbReference type="Proteomes" id="UP000184394"/>
    </source>
</evidence>
<accession>A0A1M7H6K4</accession>
<feature type="transmembrane region" description="Helical" evidence="1">
    <location>
        <begin position="56"/>
        <end position="77"/>
    </location>
</feature>
<dbReference type="RefSeq" id="WP_072948520.1">
    <property type="nucleotide sequence ID" value="NZ_FRCT01000002.1"/>
</dbReference>
<sequence length="527" mass="59938">MRNKKLPSKKQWKRIVNNAFSSGKKHDFSVLYELRKSEIQKGHTPQRETNYFHRRYISMIAAAAAVIIAVPAVVFAYTNQNTEIEPASEIEKMTQALTTSLVTEEVTTEAVTEQATIAEVIEEHSPNFQITQNGKYQYILKYTPSYDEIADTQTYDVQYTWLPEGVYALENEKNAYVTPSGGTFEAAYYRIKDDTAFKETLSGIVSYSDVSDESKTAYIFNTSDIFEEIEDVNNFNKIAWVKFKGFNFFVQLYATNDISTADFKSFIKGMTLIPSNDEKAYPWVNSEKSSDNSKISAEAYHSEMLKNCKPIDEVSFTNVGQTISHTVNGHNVDITIDNAWIQDDFEGITTDCCGIYKDYSPFIDEEGKIYQTYCWMKYGDGKDTIDELVEKENAEMKLIVLELTYTNTSDHDIFDDIENHTSTDFLVAPEVYHDCEGVLDLYDDVYKNGLAGIIPTHISSGNGFVSFETDNHSAKNHINIPQGEQTHVKISLLARADMLDDYYINIFGSYSDKNNETPYLAVKDIPR</sequence>
<evidence type="ECO:0000256" key="1">
    <source>
        <dbReference type="SAM" id="Phobius"/>
    </source>
</evidence>
<evidence type="ECO:0008006" key="4">
    <source>
        <dbReference type="Google" id="ProtNLM"/>
    </source>
</evidence>
<keyword evidence="1" id="KW-0472">Membrane</keyword>
<dbReference type="OrthoDB" id="1816135at2"/>
<protein>
    <recommendedName>
        <fullName evidence="4">DUF4367 domain-containing protein</fullName>
    </recommendedName>
</protein>
<evidence type="ECO:0000313" key="2">
    <source>
        <dbReference type="EMBL" id="SHM24028.1"/>
    </source>
</evidence>